<keyword evidence="2" id="KW-1185">Reference proteome</keyword>
<evidence type="ECO:0000313" key="2">
    <source>
        <dbReference type="Proteomes" id="UP000434209"/>
    </source>
</evidence>
<proteinExistence type="predicted"/>
<gene>
    <name evidence="1" type="ORF">FAZ97_07875</name>
</gene>
<accession>A0A7Z2G4W1</accession>
<organism evidence="1 2">
    <name type="scientific">Paraburkholderia acidiphila</name>
    <dbReference type="NCBI Taxonomy" id="2571747"/>
    <lineage>
        <taxon>Bacteria</taxon>
        <taxon>Pseudomonadati</taxon>
        <taxon>Pseudomonadota</taxon>
        <taxon>Betaproteobacteria</taxon>
        <taxon>Burkholderiales</taxon>
        <taxon>Burkholderiaceae</taxon>
        <taxon>Paraburkholderia</taxon>
    </lineage>
</organism>
<dbReference type="Proteomes" id="UP000434209">
    <property type="component" value="Chromosome 1"/>
</dbReference>
<dbReference type="EMBL" id="CP046909">
    <property type="protein sequence ID" value="QGZ54844.1"/>
    <property type="molecule type" value="Genomic_DNA"/>
</dbReference>
<dbReference type="RefSeq" id="WP_158757938.1">
    <property type="nucleotide sequence ID" value="NZ_CP046909.1"/>
</dbReference>
<reference evidence="1 2" key="1">
    <citation type="submission" date="2019-12" db="EMBL/GenBank/DDBJ databases">
        <title>Paraburkholderia acidiphila 7Q-K02 sp. nov and Paraburkholderia acidisoli DHF22 sp. nov., two strains isolated from forest soil.</title>
        <authorList>
            <person name="Gao Z."/>
            <person name="Qiu L."/>
        </authorList>
    </citation>
    <scope>NUCLEOTIDE SEQUENCE [LARGE SCALE GENOMIC DNA]</scope>
    <source>
        <strain evidence="1 2">7Q-K02</strain>
    </source>
</reference>
<dbReference type="KEGG" id="pacp:FAZ97_07875"/>
<protein>
    <submittedName>
        <fullName evidence="1">Uncharacterized protein</fullName>
    </submittedName>
</protein>
<dbReference type="OrthoDB" id="9101223at2"/>
<evidence type="ECO:0000313" key="1">
    <source>
        <dbReference type="EMBL" id="QGZ54844.1"/>
    </source>
</evidence>
<dbReference type="AlphaFoldDB" id="A0A7Z2G4W1"/>
<sequence>MRPDLARCGAAGHGSVRWQTCQNPHMSLRGGTGMENRRSYEYMGFDMTAGVDGDHEAGFFVSTQIIHSLTDAENANVPIDGIAAGRFPTQDNAFDAAFDRIRAAIDQRVRAAT</sequence>
<name>A0A7Z2G4W1_9BURK</name>